<reference evidence="2" key="1">
    <citation type="journal article" date="2017" name="Cell">
        <title>Insights into land plant evolution garnered from the Marchantia polymorpha genome.</title>
        <authorList>
            <person name="Bowman J.L."/>
            <person name="Kohchi T."/>
            <person name="Yamato K.T."/>
            <person name="Jenkins J."/>
            <person name="Shu S."/>
            <person name="Ishizaki K."/>
            <person name="Yamaoka S."/>
            <person name="Nishihama R."/>
            <person name="Nakamura Y."/>
            <person name="Berger F."/>
            <person name="Adam C."/>
            <person name="Aki S.S."/>
            <person name="Althoff F."/>
            <person name="Araki T."/>
            <person name="Arteaga-Vazquez M.A."/>
            <person name="Balasubrmanian S."/>
            <person name="Barry K."/>
            <person name="Bauer D."/>
            <person name="Boehm C.R."/>
            <person name="Briginshaw L."/>
            <person name="Caballero-Perez J."/>
            <person name="Catarino B."/>
            <person name="Chen F."/>
            <person name="Chiyoda S."/>
            <person name="Chovatia M."/>
            <person name="Davies K.M."/>
            <person name="Delmans M."/>
            <person name="Demura T."/>
            <person name="Dierschke T."/>
            <person name="Dolan L."/>
            <person name="Dorantes-Acosta A.E."/>
            <person name="Eklund D.M."/>
            <person name="Florent S.N."/>
            <person name="Flores-Sandoval E."/>
            <person name="Fujiyama A."/>
            <person name="Fukuzawa H."/>
            <person name="Galik B."/>
            <person name="Grimanelli D."/>
            <person name="Grimwood J."/>
            <person name="Grossniklaus U."/>
            <person name="Hamada T."/>
            <person name="Haseloff J."/>
            <person name="Hetherington A.J."/>
            <person name="Higo A."/>
            <person name="Hirakawa Y."/>
            <person name="Hundley H.N."/>
            <person name="Ikeda Y."/>
            <person name="Inoue K."/>
            <person name="Inoue S.I."/>
            <person name="Ishida S."/>
            <person name="Jia Q."/>
            <person name="Kakita M."/>
            <person name="Kanazawa T."/>
            <person name="Kawai Y."/>
            <person name="Kawashima T."/>
            <person name="Kennedy M."/>
            <person name="Kinose K."/>
            <person name="Kinoshita T."/>
            <person name="Kohara Y."/>
            <person name="Koide E."/>
            <person name="Komatsu K."/>
            <person name="Kopischke S."/>
            <person name="Kubo M."/>
            <person name="Kyozuka J."/>
            <person name="Lagercrantz U."/>
            <person name="Lin S.S."/>
            <person name="Lindquist E."/>
            <person name="Lipzen A.M."/>
            <person name="Lu C.W."/>
            <person name="De Luna E."/>
            <person name="Martienssen R.A."/>
            <person name="Minamino N."/>
            <person name="Mizutani M."/>
            <person name="Mizutani M."/>
            <person name="Mochizuki N."/>
            <person name="Monte I."/>
            <person name="Mosher R."/>
            <person name="Nagasaki H."/>
            <person name="Nakagami H."/>
            <person name="Naramoto S."/>
            <person name="Nishitani K."/>
            <person name="Ohtani M."/>
            <person name="Okamoto T."/>
            <person name="Okumura M."/>
            <person name="Phillips J."/>
            <person name="Pollak B."/>
            <person name="Reinders A."/>
            <person name="Rovekamp M."/>
            <person name="Sano R."/>
            <person name="Sawa S."/>
            <person name="Schmid M.W."/>
            <person name="Shirakawa M."/>
            <person name="Solano R."/>
            <person name="Spunde A."/>
            <person name="Suetsugu N."/>
            <person name="Sugano S."/>
            <person name="Sugiyama A."/>
            <person name="Sun R."/>
            <person name="Suzuki Y."/>
            <person name="Takenaka M."/>
            <person name="Takezawa D."/>
            <person name="Tomogane H."/>
            <person name="Tsuzuki M."/>
            <person name="Ueda T."/>
            <person name="Umeda M."/>
            <person name="Ward J.M."/>
            <person name="Watanabe Y."/>
            <person name="Yazaki K."/>
            <person name="Yokoyama R."/>
            <person name="Yoshitake Y."/>
            <person name="Yotsui I."/>
            <person name="Zachgo S."/>
            <person name="Schmutz J."/>
        </authorList>
    </citation>
    <scope>NUCLEOTIDE SEQUENCE [LARGE SCALE GENOMIC DNA]</scope>
    <source>
        <strain evidence="2">Tak-1</strain>
    </source>
</reference>
<proteinExistence type="predicted"/>
<keyword evidence="2" id="KW-1185">Reference proteome</keyword>
<sequence>MSAIIVYTSGLKKIIEGKIWSTCSIFSTVIFLWPRKAYEMFFALEYQREEWWCELRHLLRPAARQLSAVAQARNPIANLSFATFNQRGLFSS</sequence>
<evidence type="ECO:0000313" key="2">
    <source>
        <dbReference type="Proteomes" id="UP000244005"/>
    </source>
</evidence>
<gene>
    <name evidence="1" type="ORF">MARPO_0019s0157</name>
</gene>
<dbReference type="EMBL" id="KZ772691">
    <property type="protein sequence ID" value="PTQ44752.1"/>
    <property type="molecule type" value="Genomic_DNA"/>
</dbReference>
<accession>A0A2R6XF73</accession>
<protein>
    <submittedName>
        <fullName evidence="1">Uncharacterized protein</fullName>
    </submittedName>
</protein>
<name>A0A2R6XF73_MARPO</name>
<evidence type="ECO:0000313" key="1">
    <source>
        <dbReference type="EMBL" id="PTQ44752.1"/>
    </source>
</evidence>
<dbReference type="AlphaFoldDB" id="A0A2R6XF73"/>
<dbReference type="Gramene" id="Mp1g13870.1">
    <property type="protein sequence ID" value="Mp1g13870.1.cds1"/>
    <property type="gene ID" value="Mp1g13870"/>
</dbReference>
<organism evidence="1 2">
    <name type="scientific">Marchantia polymorpha</name>
    <name type="common">Common liverwort</name>
    <name type="synonym">Marchantia aquatica</name>
    <dbReference type="NCBI Taxonomy" id="3197"/>
    <lineage>
        <taxon>Eukaryota</taxon>
        <taxon>Viridiplantae</taxon>
        <taxon>Streptophyta</taxon>
        <taxon>Embryophyta</taxon>
        <taxon>Marchantiophyta</taxon>
        <taxon>Marchantiopsida</taxon>
        <taxon>Marchantiidae</taxon>
        <taxon>Marchantiales</taxon>
        <taxon>Marchantiaceae</taxon>
        <taxon>Marchantia</taxon>
    </lineage>
</organism>
<dbReference type="Proteomes" id="UP000244005">
    <property type="component" value="Unassembled WGS sequence"/>
</dbReference>